<dbReference type="EMBL" id="JBIRPU010000010">
    <property type="protein sequence ID" value="MFI0794235.1"/>
    <property type="molecule type" value="Genomic_DNA"/>
</dbReference>
<keyword evidence="1" id="KW-1133">Transmembrane helix</keyword>
<keyword evidence="3" id="KW-1185">Reference proteome</keyword>
<accession>A0ABW7SKM0</accession>
<evidence type="ECO:0000313" key="3">
    <source>
        <dbReference type="Proteomes" id="UP001611075"/>
    </source>
</evidence>
<organism evidence="2 3">
    <name type="scientific">Micromonospora rubida</name>
    <dbReference type="NCBI Taxonomy" id="2697657"/>
    <lineage>
        <taxon>Bacteria</taxon>
        <taxon>Bacillati</taxon>
        <taxon>Actinomycetota</taxon>
        <taxon>Actinomycetes</taxon>
        <taxon>Micromonosporales</taxon>
        <taxon>Micromonosporaceae</taxon>
        <taxon>Micromonospora</taxon>
    </lineage>
</organism>
<sequence>MARVVLGLFVYCLVTIPVFLGLALVAQLARVTWARRASEAVLISGVAALIPVVLDRALEKPVLWPGVVLLVVLLVVGVVLHVRSYTRPS</sequence>
<protein>
    <submittedName>
        <fullName evidence="2">Uncharacterized protein</fullName>
    </submittedName>
</protein>
<comment type="caution">
    <text evidence="2">The sequence shown here is derived from an EMBL/GenBank/DDBJ whole genome shotgun (WGS) entry which is preliminary data.</text>
</comment>
<feature type="transmembrane region" description="Helical" evidence="1">
    <location>
        <begin position="6"/>
        <end position="28"/>
    </location>
</feature>
<keyword evidence="1" id="KW-0472">Membrane</keyword>
<dbReference type="Proteomes" id="UP001611075">
    <property type="component" value="Unassembled WGS sequence"/>
</dbReference>
<evidence type="ECO:0000256" key="1">
    <source>
        <dbReference type="SAM" id="Phobius"/>
    </source>
</evidence>
<gene>
    <name evidence="2" type="ORF">ACH4OY_16350</name>
</gene>
<feature type="transmembrane region" description="Helical" evidence="1">
    <location>
        <begin position="64"/>
        <end position="82"/>
    </location>
</feature>
<reference evidence="2 3" key="1">
    <citation type="submission" date="2024-10" db="EMBL/GenBank/DDBJ databases">
        <title>The Natural Products Discovery Center: Release of the First 8490 Sequenced Strains for Exploring Actinobacteria Biosynthetic Diversity.</title>
        <authorList>
            <person name="Kalkreuter E."/>
            <person name="Kautsar S.A."/>
            <person name="Yang D."/>
            <person name="Bader C.D."/>
            <person name="Teijaro C.N."/>
            <person name="Fluegel L."/>
            <person name="Davis C.M."/>
            <person name="Simpson J.R."/>
            <person name="Lauterbach L."/>
            <person name="Steele A.D."/>
            <person name="Gui C."/>
            <person name="Meng S."/>
            <person name="Li G."/>
            <person name="Viehrig K."/>
            <person name="Ye F."/>
            <person name="Su P."/>
            <person name="Kiefer A.F."/>
            <person name="Nichols A."/>
            <person name="Cepeda A.J."/>
            <person name="Yan W."/>
            <person name="Fan B."/>
            <person name="Jiang Y."/>
            <person name="Adhikari A."/>
            <person name="Zheng C.-J."/>
            <person name="Schuster L."/>
            <person name="Cowan T.M."/>
            <person name="Smanski M.J."/>
            <person name="Chevrette M.G."/>
            <person name="De Carvalho L.P.S."/>
            <person name="Shen B."/>
        </authorList>
    </citation>
    <scope>NUCLEOTIDE SEQUENCE [LARGE SCALE GENOMIC DNA]</scope>
    <source>
        <strain evidence="2 3">NPDC021253</strain>
    </source>
</reference>
<name>A0ABW7SKM0_9ACTN</name>
<feature type="transmembrane region" description="Helical" evidence="1">
    <location>
        <begin position="40"/>
        <end position="58"/>
    </location>
</feature>
<proteinExistence type="predicted"/>
<evidence type="ECO:0000313" key="2">
    <source>
        <dbReference type="EMBL" id="MFI0794235.1"/>
    </source>
</evidence>
<keyword evidence="1" id="KW-0812">Transmembrane</keyword>
<dbReference type="RefSeq" id="WP_396680359.1">
    <property type="nucleotide sequence ID" value="NZ_JBIRPU010000010.1"/>
</dbReference>